<proteinExistence type="predicted"/>
<name>A0AA39YIX9_9PEZI</name>
<dbReference type="AlphaFoldDB" id="A0AA39YIX9"/>
<organism evidence="2 3">
    <name type="scientific">Cercophora newfieldiana</name>
    <dbReference type="NCBI Taxonomy" id="92897"/>
    <lineage>
        <taxon>Eukaryota</taxon>
        <taxon>Fungi</taxon>
        <taxon>Dikarya</taxon>
        <taxon>Ascomycota</taxon>
        <taxon>Pezizomycotina</taxon>
        <taxon>Sordariomycetes</taxon>
        <taxon>Sordariomycetidae</taxon>
        <taxon>Sordariales</taxon>
        <taxon>Lasiosphaeriaceae</taxon>
        <taxon>Cercophora</taxon>
    </lineage>
</organism>
<dbReference type="Pfam" id="PF10199">
    <property type="entry name" value="Adaptin_binding"/>
    <property type="match status" value="1"/>
</dbReference>
<evidence type="ECO:0000313" key="2">
    <source>
        <dbReference type="EMBL" id="KAK0652331.1"/>
    </source>
</evidence>
<dbReference type="EMBL" id="JAULSV010000002">
    <property type="protein sequence ID" value="KAK0652331.1"/>
    <property type="molecule type" value="Genomic_DNA"/>
</dbReference>
<keyword evidence="3" id="KW-1185">Reference proteome</keyword>
<evidence type="ECO:0000256" key="1">
    <source>
        <dbReference type="SAM" id="MobiDB-lite"/>
    </source>
</evidence>
<accession>A0AA39YIX9</accession>
<feature type="region of interest" description="Disordered" evidence="1">
    <location>
        <begin position="1"/>
        <end position="27"/>
    </location>
</feature>
<comment type="caution">
    <text evidence="2">The sequence shown here is derived from an EMBL/GenBank/DDBJ whole genome shotgun (WGS) entry which is preliminary data.</text>
</comment>
<dbReference type="Proteomes" id="UP001174936">
    <property type="component" value="Unassembled WGS sequence"/>
</dbReference>
<evidence type="ECO:0000313" key="3">
    <source>
        <dbReference type="Proteomes" id="UP001174936"/>
    </source>
</evidence>
<reference evidence="2" key="1">
    <citation type="submission" date="2023-06" db="EMBL/GenBank/DDBJ databases">
        <title>Genome-scale phylogeny and comparative genomics of the fungal order Sordariales.</title>
        <authorList>
            <consortium name="Lawrence Berkeley National Laboratory"/>
            <person name="Hensen N."/>
            <person name="Bonometti L."/>
            <person name="Westerberg I."/>
            <person name="Brannstrom I.O."/>
            <person name="Guillou S."/>
            <person name="Cros-Aarteil S."/>
            <person name="Calhoun S."/>
            <person name="Haridas S."/>
            <person name="Kuo A."/>
            <person name="Mondo S."/>
            <person name="Pangilinan J."/>
            <person name="Riley R."/>
            <person name="Labutti K."/>
            <person name="Andreopoulos B."/>
            <person name="Lipzen A."/>
            <person name="Chen C."/>
            <person name="Yanf M."/>
            <person name="Daum C."/>
            <person name="Ng V."/>
            <person name="Clum A."/>
            <person name="Steindorff A."/>
            <person name="Ohm R."/>
            <person name="Martin F."/>
            <person name="Silar P."/>
            <person name="Natvig D."/>
            <person name="Lalanne C."/>
            <person name="Gautier V."/>
            <person name="Ament-Velasquez S.L."/>
            <person name="Kruys A."/>
            <person name="Hutchinson M.I."/>
            <person name="Powell A.J."/>
            <person name="Barry K."/>
            <person name="Miller A.N."/>
            <person name="Grigoriev I.V."/>
            <person name="Debuchy R."/>
            <person name="Gladieux P."/>
            <person name="Thoren M.H."/>
            <person name="Johannesson H."/>
        </authorList>
    </citation>
    <scope>NUCLEOTIDE SEQUENCE</scope>
    <source>
        <strain evidence="2">SMH2532-1</strain>
    </source>
</reference>
<feature type="compositionally biased region" description="Basic and acidic residues" evidence="1">
    <location>
        <begin position="1"/>
        <end position="15"/>
    </location>
</feature>
<gene>
    <name evidence="2" type="ORF">B0T16DRAFT_406023</name>
</gene>
<sequence length="66" mass="7423">MEVDGGERGGARKGGDEDEEMDEGEVQKLERMMVKLQAVRDRTAGMSEEQRKRVARQAVGEVMKEL</sequence>
<protein>
    <submittedName>
        <fullName evidence="2">Uncharacterized protein</fullName>
    </submittedName>
</protein>